<evidence type="ECO:0000313" key="4">
    <source>
        <dbReference type="EMBL" id="RNI10707.1"/>
    </source>
</evidence>
<protein>
    <submittedName>
        <fullName evidence="3">Glycosyltransferase</fullName>
    </submittedName>
</protein>
<evidence type="ECO:0000313" key="6">
    <source>
        <dbReference type="Proteomes" id="UP000186879"/>
    </source>
</evidence>
<dbReference type="EMBL" id="RJJG01000001">
    <property type="protein sequence ID" value="RNI10707.1"/>
    <property type="molecule type" value="Genomic_DNA"/>
</dbReference>
<dbReference type="Proteomes" id="UP000267921">
    <property type="component" value="Unassembled WGS sequence"/>
</dbReference>
<dbReference type="EMBL" id="CP017921">
    <property type="protein sequence ID" value="APH38421.1"/>
    <property type="molecule type" value="Genomic_DNA"/>
</dbReference>
<evidence type="ECO:0000313" key="3">
    <source>
        <dbReference type="EMBL" id="APH38421.1"/>
    </source>
</evidence>
<dbReference type="AlphaFoldDB" id="A0A1L3Q0V4"/>
<evidence type="ECO:0000259" key="2">
    <source>
        <dbReference type="Pfam" id="PF04101"/>
    </source>
</evidence>
<dbReference type="Proteomes" id="UP000186879">
    <property type="component" value="Chromosome"/>
</dbReference>
<dbReference type="GO" id="GO:0016758">
    <property type="term" value="F:hexosyltransferase activity"/>
    <property type="evidence" value="ECO:0007669"/>
    <property type="project" value="InterPro"/>
</dbReference>
<dbReference type="Gene3D" id="3.40.50.2000">
    <property type="entry name" value="Glycogen Phosphorylase B"/>
    <property type="match status" value="2"/>
</dbReference>
<evidence type="ECO:0000313" key="8">
    <source>
        <dbReference type="Proteomes" id="UP000267921"/>
    </source>
</evidence>
<dbReference type="PANTHER" id="PTHR21015:SF22">
    <property type="entry name" value="GLYCOSYLTRANSFERASE"/>
    <property type="match status" value="1"/>
</dbReference>
<feature type="domain" description="Glycosyl transferase family 28 C-terminal" evidence="2">
    <location>
        <begin position="257"/>
        <end position="356"/>
    </location>
</feature>
<dbReference type="Pfam" id="PF13528">
    <property type="entry name" value="Glyco_trans_1_3"/>
    <property type="match status" value="1"/>
</dbReference>
<dbReference type="KEGG" id="mhaz:BHR79_02230"/>
<dbReference type="SUPFAM" id="SSF53756">
    <property type="entry name" value="UDP-Glycosyltransferase/glycogen phosphorylase"/>
    <property type="match status" value="1"/>
</dbReference>
<dbReference type="GeneID" id="30582538"/>
<dbReference type="Proteomes" id="UP000198669">
    <property type="component" value="Unassembled WGS sequence"/>
</dbReference>
<reference evidence="4 8" key="3">
    <citation type="submission" date="2018-10" db="EMBL/GenBank/DDBJ databases">
        <title>Cultivation of a novel Methanohalophilus strain from Kebrit Deep of the Red Sea and a genomic comparison of members of the genus Methanohalophilus.</title>
        <authorList>
            <person name="Guan Y."/>
            <person name="Ngugi D.K."/>
            <person name="Stingl U."/>
        </authorList>
    </citation>
    <scope>NUCLEOTIDE SEQUENCE [LARGE SCALE GENOMIC DNA]</scope>
    <source>
        <strain evidence="4 8">DSM 3094</strain>
    </source>
</reference>
<comment type="similarity">
    <text evidence="1">Belongs to the glycosyltransferase 28 family.</text>
</comment>
<evidence type="ECO:0000256" key="1">
    <source>
        <dbReference type="ARBA" id="ARBA00006962"/>
    </source>
</evidence>
<proteinExistence type="inferred from homology"/>
<reference evidence="3 6" key="1">
    <citation type="submission" date="2016-10" db="EMBL/GenBank/DDBJ databases">
        <title>Methanohalophilus halophilus.</title>
        <authorList>
            <person name="L'haridon S."/>
        </authorList>
    </citation>
    <scope>NUCLEOTIDE SEQUENCE [LARGE SCALE GENOMIC DNA]</scope>
    <source>
        <strain evidence="3 6">Z-7982</strain>
    </source>
</reference>
<reference evidence="5 7" key="2">
    <citation type="submission" date="2016-10" db="EMBL/GenBank/DDBJ databases">
        <authorList>
            <person name="de Groot N.N."/>
        </authorList>
    </citation>
    <scope>NUCLEOTIDE SEQUENCE [LARGE SCALE GENOMIC DNA]</scope>
    <source>
        <strain evidence="5 7">Z-7982</strain>
    </source>
</reference>
<dbReference type="EMBL" id="FNMU01000001">
    <property type="protein sequence ID" value="SDW06828.1"/>
    <property type="molecule type" value="Genomic_DNA"/>
</dbReference>
<evidence type="ECO:0000313" key="5">
    <source>
        <dbReference type="EMBL" id="SDW06828.1"/>
    </source>
</evidence>
<gene>
    <name evidence="3" type="ORF">BHR79_02230</name>
    <name evidence="4" type="ORF">EFE40_00555</name>
    <name evidence="5" type="ORF">SAMN04515625_0272</name>
</gene>
<keyword evidence="6" id="KW-1185">Reference proteome</keyword>
<dbReference type="InterPro" id="IPR007235">
    <property type="entry name" value="Glyco_trans_28_C"/>
</dbReference>
<keyword evidence="3" id="KW-0808">Transferase</keyword>
<dbReference type="Pfam" id="PF04101">
    <property type="entry name" value="Glyco_tran_28_C"/>
    <property type="match status" value="1"/>
</dbReference>
<dbReference type="CDD" id="cd03785">
    <property type="entry name" value="GT28_MurG"/>
    <property type="match status" value="1"/>
</dbReference>
<sequence>MSLKILIFVCGEGLGHTGRCLAAGRELSSAGHEVTYGAYGYSAKFLAEHGMNVKEIPPEIRLVGEKGSLNLGKSIKESIKLGQVPGLFNVQSLVDEEKPAVILSDSYYLGTIAALRRKIPVALMVNQSNMEIFFQENYLFQGLGIIAKEFYNGIFKRVDRTIIPDYPQPNTICALNLNFEDESTSKVEYTGPLPARSYEDVIAQDLPRPHVLSLIGGFGYRAPIFRRIIEAASMDSTINYTLLSGPGLDREELPPLPDNAELLPFIPDQFPYLKSCDLAIAPGGHTTMMEALAYGVPMLSFPDRGHSEQQNNAAGLEAKGCGKQMDYKASASEILEAVREAVNGKYRDKTEQMKKSSSEINGPEKLRKILEEMAYQRL</sequence>
<dbReference type="RefSeq" id="WP_072560791.1">
    <property type="nucleotide sequence ID" value="NZ_CP017921.1"/>
</dbReference>
<evidence type="ECO:0000313" key="7">
    <source>
        <dbReference type="Proteomes" id="UP000198669"/>
    </source>
</evidence>
<accession>A0A1L3Q0V4</accession>
<dbReference type="STRING" id="2177.BHR79_02230"/>
<dbReference type="OrthoDB" id="46222at2157"/>
<organism evidence="3 6">
    <name type="scientific">Methanohalophilus halophilus</name>
    <dbReference type="NCBI Taxonomy" id="2177"/>
    <lineage>
        <taxon>Archaea</taxon>
        <taxon>Methanobacteriati</taxon>
        <taxon>Methanobacteriota</taxon>
        <taxon>Stenosarchaea group</taxon>
        <taxon>Methanomicrobia</taxon>
        <taxon>Methanosarcinales</taxon>
        <taxon>Methanosarcinaceae</taxon>
        <taxon>Methanohalophilus</taxon>
    </lineage>
</organism>
<name>A0A1L3Q0V4_9EURY</name>
<dbReference type="PANTHER" id="PTHR21015">
    <property type="entry name" value="UDP-N-ACETYLGLUCOSAMINE--N-ACETYLMURAMYL-(PENTAPEPTIDE) PYROPHOSPHORYL-UNDECAPRENOL N-ACETYLGLUCOSAMINE TRANSFERASE 1"/>
    <property type="match status" value="1"/>
</dbReference>